<dbReference type="InterPro" id="IPR006050">
    <property type="entry name" value="DNA_photolyase_N"/>
</dbReference>
<feature type="region of interest" description="Disordered" evidence="8">
    <location>
        <begin position="558"/>
        <end position="581"/>
    </location>
</feature>
<dbReference type="Gene3D" id="1.10.579.10">
    <property type="entry name" value="DNA Cyclobutane Dipyrimidine Photolyase, subunit A, domain 3"/>
    <property type="match status" value="1"/>
</dbReference>
<evidence type="ECO:0000256" key="8">
    <source>
        <dbReference type="SAM" id="MobiDB-lite"/>
    </source>
</evidence>
<dbReference type="PANTHER" id="PTHR11455">
    <property type="entry name" value="CRYPTOCHROME"/>
    <property type="match status" value="1"/>
</dbReference>
<dbReference type="InterPro" id="IPR014133">
    <property type="entry name" value="Cry_DASH"/>
</dbReference>
<feature type="domain" description="Photolyase/cryptochrome alpha/beta" evidence="9">
    <location>
        <begin position="87"/>
        <end position="226"/>
    </location>
</feature>
<organism evidence="10 11">
    <name type="scientific">Protea cynaroides</name>
    <dbReference type="NCBI Taxonomy" id="273540"/>
    <lineage>
        <taxon>Eukaryota</taxon>
        <taxon>Viridiplantae</taxon>
        <taxon>Streptophyta</taxon>
        <taxon>Embryophyta</taxon>
        <taxon>Tracheophyta</taxon>
        <taxon>Spermatophyta</taxon>
        <taxon>Magnoliopsida</taxon>
        <taxon>Proteales</taxon>
        <taxon>Proteaceae</taxon>
        <taxon>Protea</taxon>
    </lineage>
</organism>
<dbReference type="GO" id="GO:0071949">
    <property type="term" value="F:FAD binding"/>
    <property type="evidence" value="ECO:0007669"/>
    <property type="project" value="TreeGrafter"/>
</dbReference>
<dbReference type="Pfam" id="PF00875">
    <property type="entry name" value="DNA_photolyase"/>
    <property type="match status" value="1"/>
</dbReference>
<keyword evidence="3 5" id="KW-0274">FAD</keyword>
<accession>A0A9Q0H3W1</accession>
<evidence type="ECO:0000256" key="2">
    <source>
        <dbReference type="ARBA" id="ARBA00022630"/>
    </source>
</evidence>
<proteinExistence type="inferred from homology"/>
<dbReference type="InterPro" id="IPR014729">
    <property type="entry name" value="Rossmann-like_a/b/a_fold"/>
</dbReference>
<gene>
    <name evidence="10" type="ORF">NE237_025896</name>
</gene>
<protein>
    <recommendedName>
        <fullName evidence="7">Cryptochrome DASH</fullName>
    </recommendedName>
</protein>
<evidence type="ECO:0000313" key="10">
    <source>
        <dbReference type="EMBL" id="KAJ4958785.1"/>
    </source>
</evidence>
<keyword evidence="11" id="KW-1185">Reference proteome</keyword>
<feature type="binding site" evidence="5">
    <location>
        <begin position="348"/>
        <end position="352"/>
    </location>
    <ligand>
        <name>FAD</name>
        <dbReference type="ChEBI" id="CHEBI:57692"/>
    </ligand>
</feature>
<evidence type="ECO:0000256" key="4">
    <source>
        <dbReference type="ARBA" id="ARBA00022991"/>
    </source>
</evidence>
<feature type="binding site" evidence="5">
    <location>
        <position position="335"/>
    </location>
    <ligand>
        <name>FAD</name>
        <dbReference type="ChEBI" id="CHEBI:57692"/>
    </ligand>
</feature>
<dbReference type="PRINTS" id="PR00147">
    <property type="entry name" value="DNAPHOTLYASE"/>
</dbReference>
<dbReference type="OrthoDB" id="435881at2759"/>
<keyword evidence="2 5" id="KW-0285">Flavoprotein</keyword>
<evidence type="ECO:0000256" key="7">
    <source>
        <dbReference type="RuleBase" id="RU367151"/>
    </source>
</evidence>
<dbReference type="Pfam" id="PF03441">
    <property type="entry name" value="FAD_binding_7"/>
    <property type="match status" value="1"/>
</dbReference>
<dbReference type="Gene3D" id="3.40.50.620">
    <property type="entry name" value="HUPs"/>
    <property type="match status" value="1"/>
</dbReference>
<dbReference type="SUPFAM" id="SSF52425">
    <property type="entry name" value="Cryptochrome/photolyase, N-terminal domain"/>
    <property type="match status" value="1"/>
</dbReference>
<dbReference type="Proteomes" id="UP001141806">
    <property type="component" value="Unassembled WGS sequence"/>
</dbReference>
<keyword evidence="4 7" id="KW-0157">Chromophore</keyword>
<dbReference type="InterPro" id="IPR036134">
    <property type="entry name" value="Crypto/Photolyase_FAD-like_sf"/>
</dbReference>
<feature type="site" description="Electron transfer via tryptophanyl radical" evidence="6">
    <location>
        <position position="419"/>
    </location>
</feature>
<evidence type="ECO:0000313" key="11">
    <source>
        <dbReference type="Proteomes" id="UP001141806"/>
    </source>
</evidence>
<dbReference type="SUPFAM" id="SSF48173">
    <property type="entry name" value="Cryptochrome/photolyase FAD-binding domain"/>
    <property type="match status" value="1"/>
</dbReference>
<dbReference type="GO" id="GO:0003904">
    <property type="term" value="F:deoxyribodipyrimidine photo-lyase activity"/>
    <property type="evidence" value="ECO:0007669"/>
    <property type="project" value="TreeGrafter"/>
</dbReference>
<feature type="site" description="Electron transfer via tryptophanyl radical" evidence="6">
    <location>
        <position position="472"/>
    </location>
</feature>
<feature type="binding site" evidence="5">
    <location>
        <begin position="485"/>
        <end position="487"/>
    </location>
    <ligand>
        <name>FAD</name>
        <dbReference type="ChEBI" id="CHEBI:57692"/>
    </ligand>
</feature>
<reference evidence="10" key="1">
    <citation type="journal article" date="2023" name="Plant J.">
        <title>The genome of the king protea, Protea cynaroides.</title>
        <authorList>
            <person name="Chang J."/>
            <person name="Duong T.A."/>
            <person name="Schoeman C."/>
            <person name="Ma X."/>
            <person name="Roodt D."/>
            <person name="Barker N."/>
            <person name="Li Z."/>
            <person name="Van de Peer Y."/>
            <person name="Mizrachi E."/>
        </authorList>
    </citation>
    <scope>NUCLEOTIDE SEQUENCE</scope>
    <source>
        <tissue evidence="10">Young leaves</tissue>
    </source>
</reference>
<comment type="cofactor">
    <cofactor evidence="7">
        <name>(6R)-5,10-methylene-5,6,7,8-tetrahydrofolate</name>
        <dbReference type="ChEBI" id="CHEBI:15636"/>
    </cofactor>
    <text evidence="7">Binds 1 5,10-methenyltetrahydrofolate (MTHF) per subunit.</text>
</comment>
<feature type="site" description="Electron transfer via tryptophanyl radical" evidence="6">
    <location>
        <position position="495"/>
    </location>
</feature>
<evidence type="ECO:0000256" key="5">
    <source>
        <dbReference type="PIRSR" id="PIRSR602081-1"/>
    </source>
</evidence>
<sequence>MVVLVSLSSALRNLSYLPNPTSKLLVSTKICLPDSLQIMNFSPKSEPSSGSSTTFQVPGLNSDEIDQVGEETFRRYSLPNIRRNGVGVAIVWFRNDLRVLDNEALYQAWISSEAVLPVYCIDPRLFGTTHYFKFPKSGALRAEFMIQCLADLKKNLMIWGLNLLIQHGKPEDILPTIAKAFEAHTVFAHKETCSEEVKVEKLVSKALRRVVITQGRSSDQNPDNPRLQLIWGSTMYHIDDLPSNPGSLPDVYTQFRKSVESKCTVRHCFKLPASLGPLPSQSLDDLGGWGCVPSLNQLGLYQEKGDKGLRFVGGENAALSRVHEYFWKKDLLRVYKKTRNGMLGLDYSTKFSPWLTFGNLSPRFIYEEVKRYEKVRQANDSTYWVLFELIWRDYFIFLSIKYGNSIFHLGGPRNVNSKWSQDLILFNSWREGRTGYPLIDANMKELYTTGFMSNRGRQIVCSFLVRDMGIDWRMGAEWFETCLLDYDPCSNYGNWTYGAGVGNDPREDRYFSIPKQAQTYDPDGEYVAYWLPELLALPKEKRNSPGKEYIQQIVPLKFGNTNSRSGSSYPQMRKQKREHKR</sequence>
<evidence type="ECO:0000259" key="9">
    <source>
        <dbReference type="PROSITE" id="PS51645"/>
    </source>
</evidence>
<dbReference type="NCBIfam" id="TIGR02765">
    <property type="entry name" value="crypto_DASH"/>
    <property type="match status" value="1"/>
</dbReference>
<comment type="cofactor">
    <cofactor evidence="5 7">
        <name>FAD</name>
        <dbReference type="ChEBI" id="CHEBI:57692"/>
    </cofactor>
    <text evidence="5 7">Binds 1 FAD per subunit.</text>
</comment>
<evidence type="ECO:0000256" key="6">
    <source>
        <dbReference type="PIRSR" id="PIRSR602081-2"/>
    </source>
</evidence>
<dbReference type="PROSITE" id="PS51645">
    <property type="entry name" value="PHR_CRY_ALPHA_BETA"/>
    <property type="match status" value="1"/>
</dbReference>
<dbReference type="Gene3D" id="1.25.40.80">
    <property type="match status" value="1"/>
</dbReference>
<dbReference type="InterPro" id="IPR005101">
    <property type="entry name" value="Cryptochr/Photolyase_FAD-bd"/>
</dbReference>
<feature type="binding site" evidence="5">
    <location>
        <begin position="388"/>
        <end position="395"/>
    </location>
    <ligand>
        <name>FAD</name>
        <dbReference type="ChEBI" id="CHEBI:57692"/>
    </ligand>
</feature>
<evidence type="ECO:0000256" key="3">
    <source>
        <dbReference type="ARBA" id="ARBA00022827"/>
    </source>
</evidence>
<dbReference type="PANTHER" id="PTHR11455:SF22">
    <property type="entry name" value="CRYPTOCHROME DASH"/>
    <property type="match status" value="1"/>
</dbReference>
<name>A0A9Q0H3W1_9MAGN</name>
<dbReference type="EMBL" id="JAMYWD010000010">
    <property type="protein sequence ID" value="KAJ4958785.1"/>
    <property type="molecule type" value="Genomic_DNA"/>
</dbReference>
<dbReference type="GO" id="GO:0000719">
    <property type="term" value="P:photoreactive repair"/>
    <property type="evidence" value="ECO:0007669"/>
    <property type="project" value="TreeGrafter"/>
</dbReference>
<comment type="function">
    <text evidence="7">May have a photoreceptor function.</text>
</comment>
<dbReference type="AlphaFoldDB" id="A0A9Q0H3W1"/>
<dbReference type="GO" id="GO:0003677">
    <property type="term" value="F:DNA binding"/>
    <property type="evidence" value="ECO:0007669"/>
    <property type="project" value="TreeGrafter"/>
</dbReference>
<dbReference type="InterPro" id="IPR002081">
    <property type="entry name" value="Cryptochrome/DNA_photolyase_1"/>
</dbReference>
<feature type="compositionally biased region" description="Polar residues" evidence="8">
    <location>
        <begin position="559"/>
        <end position="570"/>
    </location>
</feature>
<evidence type="ECO:0000256" key="1">
    <source>
        <dbReference type="ARBA" id="ARBA00005862"/>
    </source>
</evidence>
<comment type="similarity">
    <text evidence="1 7">Belongs to the DNA photolyase class-1 family.</text>
</comment>
<dbReference type="InterPro" id="IPR036155">
    <property type="entry name" value="Crypto/Photolyase_N_sf"/>
</dbReference>
<comment type="caution">
    <text evidence="10">The sequence shown here is derived from an EMBL/GenBank/DDBJ whole genome shotgun (WGS) entry which is preliminary data.</text>
</comment>